<reference evidence="2" key="1">
    <citation type="submission" date="2018-02" db="EMBL/GenBank/DDBJ databases">
        <title>Rhizophora mucronata_Transcriptome.</title>
        <authorList>
            <person name="Meera S.P."/>
            <person name="Sreeshan A."/>
            <person name="Augustine A."/>
        </authorList>
    </citation>
    <scope>NUCLEOTIDE SEQUENCE</scope>
    <source>
        <tissue evidence="2">Leaf</tissue>
    </source>
</reference>
<evidence type="ECO:0000313" key="2">
    <source>
        <dbReference type="EMBL" id="MBX72396.1"/>
    </source>
</evidence>
<accession>A0A2P2QZF6</accession>
<protein>
    <submittedName>
        <fullName evidence="2">Uncharacterized protein</fullName>
    </submittedName>
</protein>
<evidence type="ECO:0000256" key="1">
    <source>
        <dbReference type="SAM" id="MobiDB-lite"/>
    </source>
</evidence>
<feature type="region of interest" description="Disordered" evidence="1">
    <location>
        <begin position="1"/>
        <end position="55"/>
    </location>
</feature>
<sequence length="55" mass="6568">MMHQVTLVTWHQPQTRDSQQTTTKCNKIQKTMSTSNFDPFYHKKNNKPPEHRTPN</sequence>
<proteinExistence type="predicted"/>
<organism evidence="2">
    <name type="scientific">Rhizophora mucronata</name>
    <name type="common">Asiatic mangrove</name>
    <dbReference type="NCBI Taxonomy" id="61149"/>
    <lineage>
        <taxon>Eukaryota</taxon>
        <taxon>Viridiplantae</taxon>
        <taxon>Streptophyta</taxon>
        <taxon>Embryophyta</taxon>
        <taxon>Tracheophyta</taxon>
        <taxon>Spermatophyta</taxon>
        <taxon>Magnoliopsida</taxon>
        <taxon>eudicotyledons</taxon>
        <taxon>Gunneridae</taxon>
        <taxon>Pentapetalae</taxon>
        <taxon>rosids</taxon>
        <taxon>fabids</taxon>
        <taxon>Malpighiales</taxon>
        <taxon>Rhizophoraceae</taxon>
        <taxon>Rhizophora</taxon>
    </lineage>
</organism>
<name>A0A2P2QZF6_RHIMU</name>
<dbReference type="EMBL" id="GGEC01091912">
    <property type="protein sequence ID" value="MBX72396.1"/>
    <property type="molecule type" value="Transcribed_RNA"/>
</dbReference>
<feature type="compositionally biased region" description="Polar residues" evidence="1">
    <location>
        <begin position="1"/>
        <end position="37"/>
    </location>
</feature>
<dbReference type="AlphaFoldDB" id="A0A2P2QZF6"/>